<dbReference type="InterPro" id="IPR035973">
    <property type="entry name" value="Cyt_c_oxidase_su3-like_sf"/>
</dbReference>
<feature type="transmembrane region" description="Helical" evidence="8">
    <location>
        <begin position="21"/>
        <end position="49"/>
    </location>
</feature>
<dbReference type="Pfam" id="PF00510">
    <property type="entry name" value="COX3"/>
    <property type="match status" value="1"/>
</dbReference>
<proteinExistence type="inferred from homology"/>
<evidence type="ECO:0000256" key="1">
    <source>
        <dbReference type="ARBA" id="ARBA00004651"/>
    </source>
</evidence>
<keyword evidence="4 7" id="KW-0812">Transmembrane</keyword>
<dbReference type="GO" id="GO:0019646">
    <property type="term" value="P:aerobic electron transport chain"/>
    <property type="evidence" value="ECO:0007669"/>
    <property type="project" value="InterPro"/>
</dbReference>
<dbReference type="EMBL" id="BSEC01000001">
    <property type="protein sequence ID" value="GLI94503.1"/>
    <property type="molecule type" value="Genomic_DNA"/>
</dbReference>
<evidence type="ECO:0000256" key="8">
    <source>
        <dbReference type="SAM" id="Phobius"/>
    </source>
</evidence>
<feature type="transmembrane region" description="Helical" evidence="8">
    <location>
        <begin position="174"/>
        <end position="193"/>
    </location>
</feature>
<keyword evidence="3" id="KW-1003">Cell membrane</keyword>
<feature type="transmembrane region" description="Helical" evidence="8">
    <location>
        <begin position="93"/>
        <end position="114"/>
    </location>
</feature>
<comment type="caution">
    <text evidence="10">The sequence shown here is derived from an EMBL/GenBank/DDBJ whole genome shotgun (WGS) entry which is preliminary data.</text>
</comment>
<gene>
    <name evidence="10" type="ORF">LMG27198_34950</name>
</gene>
<dbReference type="Gene3D" id="1.20.120.80">
    <property type="entry name" value="Cytochrome c oxidase, subunit III, four-helix bundle"/>
    <property type="match status" value="1"/>
</dbReference>
<evidence type="ECO:0000256" key="4">
    <source>
        <dbReference type="ARBA" id="ARBA00022692"/>
    </source>
</evidence>
<keyword evidence="6 8" id="KW-0472">Membrane</keyword>
<feature type="transmembrane region" description="Helical" evidence="8">
    <location>
        <begin position="134"/>
        <end position="162"/>
    </location>
</feature>
<comment type="similarity">
    <text evidence="2 7">Belongs to the cytochrome c oxidase subunit 3 family.</text>
</comment>
<dbReference type="PROSITE" id="PS50253">
    <property type="entry name" value="COX3"/>
    <property type="match status" value="1"/>
</dbReference>
<dbReference type="Proteomes" id="UP001144323">
    <property type="component" value="Unassembled WGS sequence"/>
</dbReference>
<name>A0A9W6GX13_9HYPH</name>
<feature type="domain" description="Heme-copper oxidase subunit III family profile" evidence="9">
    <location>
        <begin position="24"/>
        <end position="196"/>
    </location>
</feature>
<dbReference type="InterPro" id="IPR000298">
    <property type="entry name" value="Cyt_c_oxidase-like_su3"/>
</dbReference>
<evidence type="ECO:0000259" key="9">
    <source>
        <dbReference type="PROSITE" id="PS50253"/>
    </source>
</evidence>
<dbReference type="GO" id="GO:0004129">
    <property type="term" value="F:cytochrome-c oxidase activity"/>
    <property type="evidence" value="ECO:0007669"/>
    <property type="project" value="InterPro"/>
</dbReference>
<evidence type="ECO:0000256" key="3">
    <source>
        <dbReference type="ARBA" id="ARBA00022475"/>
    </source>
</evidence>
<keyword evidence="5 8" id="KW-1133">Transmembrane helix</keyword>
<comment type="subcellular location">
    <subcellularLocation>
        <location evidence="1 7">Cell membrane</location>
        <topology evidence="1 7">Multi-pass membrane protein</topology>
    </subcellularLocation>
</comment>
<evidence type="ECO:0000313" key="11">
    <source>
        <dbReference type="Proteomes" id="UP001144323"/>
    </source>
</evidence>
<evidence type="ECO:0000256" key="5">
    <source>
        <dbReference type="ARBA" id="ARBA00022989"/>
    </source>
</evidence>
<dbReference type="InterPro" id="IPR013833">
    <property type="entry name" value="Cyt_c_oxidase_su3_a-hlx"/>
</dbReference>
<dbReference type="RefSeq" id="WP_281804556.1">
    <property type="nucleotide sequence ID" value="NZ_BSEC01000001.1"/>
</dbReference>
<evidence type="ECO:0000256" key="7">
    <source>
        <dbReference type="RuleBase" id="RU003376"/>
    </source>
</evidence>
<dbReference type="SUPFAM" id="SSF81452">
    <property type="entry name" value="Cytochrome c oxidase subunit III-like"/>
    <property type="match status" value="1"/>
</dbReference>
<organism evidence="10 11">
    <name type="scientific">Methylocystis echinoides</name>
    <dbReference type="NCBI Taxonomy" id="29468"/>
    <lineage>
        <taxon>Bacteria</taxon>
        <taxon>Pseudomonadati</taxon>
        <taxon>Pseudomonadota</taxon>
        <taxon>Alphaproteobacteria</taxon>
        <taxon>Hyphomicrobiales</taxon>
        <taxon>Methylocystaceae</taxon>
        <taxon>Methylocystis</taxon>
    </lineage>
</organism>
<dbReference type="CDD" id="cd00386">
    <property type="entry name" value="Heme_Cu_Oxidase_III_like"/>
    <property type="match status" value="1"/>
</dbReference>
<sequence>MSDAAPRMMALPVGSIGHKSFGWWGMMTVIMTEASLFAYLLFAYFYFLVHYGHGWIAEKPGLALAAPNTAILLLSSLFVWWAESCAARDRRGAQAVGLAIGVVLGVIFLAIQILEWREKPFTIASTSYGSSYFITTGFHMAHVVVGVLMLAAVLLWSLLGYFDSRRRAPISIAAVYWHFVDLVWLAIFFTFYLTPYIG</sequence>
<evidence type="ECO:0000256" key="2">
    <source>
        <dbReference type="ARBA" id="ARBA00010581"/>
    </source>
</evidence>
<evidence type="ECO:0000256" key="6">
    <source>
        <dbReference type="ARBA" id="ARBA00023136"/>
    </source>
</evidence>
<evidence type="ECO:0000313" key="10">
    <source>
        <dbReference type="EMBL" id="GLI94503.1"/>
    </source>
</evidence>
<reference evidence="10" key="1">
    <citation type="journal article" date="2023" name="Int. J. Syst. Evol. Microbiol.">
        <title>Methylocystis iwaonis sp. nov., a type II methane-oxidizing bacterium from surface soil of a rice paddy field in Japan, and emended description of the genus Methylocystis (ex Whittenbury et al. 1970) Bowman et al. 1993.</title>
        <authorList>
            <person name="Kaise H."/>
            <person name="Sawadogo J.B."/>
            <person name="Alam M.S."/>
            <person name="Ueno C."/>
            <person name="Dianou D."/>
            <person name="Shinjo R."/>
            <person name="Asakawa S."/>
        </authorList>
    </citation>
    <scope>NUCLEOTIDE SEQUENCE</scope>
    <source>
        <strain evidence="10">LMG27198</strain>
    </source>
</reference>
<dbReference type="PANTHER" id="PTHR11403">
    <property type="entry name" value="CYTOCHROME C OXIDASE SUBUNIT III"/>
    <property type="match status" value="1"/>
</dbReference>
<dbReference type="PANTHER" id="PTHR11403:SF2">
    <property type="entry name" value="CYTOCHROME BO(3) UBIQUINOL OXIDASE SUBUNIT 3"/>
    <property type="match status" value="1"/>
</dbReference>
<feature type="transmembrane region" description="Helical" evidence="8">
    <location>
        <begin position="61"/>
        <end position="81"/>
    </location>
</feature>
<protein>
    <recommendedName>
        <fullName evidence="9">Heme-copper oxidase subunit III family profile domain-containing protein</fullName>
    </recommendedName>
</protein>
<accession>A0A9W6GX13</accession>
<keyword evidence="11" id="KW-1185">Reference proteome</keyword>
<dbReference type="InterPro" id="IPR024791">
    <property type="entry name" value="Cyt_c/ubiquinol_Oxase_su3"/>
</dbReference>
<dbReference type="AlphaFoldDB" id="A0A9W6GX13"/>
<dbReference type="GO" id="GO:0005886">
    <property type="term" value="C:plasma membrane"/>
    <property type="evidence" value="ECO:0007669"/>
    <property type="project" value="UniProtKB-SubCell"/>
</dbReference>